<dbReference type="GO" id="GO:0032259">
    <property type="term" value="P:methylation"/>
    <property type="evidence" value="ECO:0007669"/>
    <property type="project" value="UniProtKB-KW"/>
</dbReference>
<gene>
    <name evidence="5" type="ORF">GCM10023307_18520</name>
</gene>
<dbReference type="Gene3D" id="3.40.50.150">
    <property type="entry name" value="Vaccinia Virus protein VP39"/>
    <property type="match status" value="1"/>
</dbReference>
<dbReference type="InterPro" id="IPR029063">
    <property type="entry name" value="SAM-dependent_MTases_sf"/>
</dbReference>
<dbReference type="GO" id="GO:0008168">
    <property type="term" value="F:methyltransferase activity"/>
    <property type="evidence" value="ECO:0007669"/>
    <property type="project" value="UniProtKB-KW"/>
</dbReference>
<evidence type="ECO:0000313" key="5">
    <source>
        <dbReference type="EMBL" id="GAA4793365.1"/>
    </source>
</evidence>
<reference evidence="6" key="1">
    <citation type="journal article" date="2019" name="Int. J. Syst. Evol. Microbiol.">
        <title>The Global Catalogue of Microorganisms (GCM) 10K type strain sequencing project: providing services to taxonomists for standard genome sequencing and annotation.</title>
        <authorList>
            <consortium name="The Broad Institute Genomics Platform"/>
            <consortium name="The Broad Institute Genome Sequencing Center for Infectious Disease"/>
            <person name="Wu L."/>
            <person name="Ma J."/>
        </authorList>
    </citation>
    <scope>NUCLEOTIDE SEQUENCE [LARGE SCALE GENOMIC DNA]</scope>
    <source>
        <strain evidence="6">JCM 18204</strain>
    </source>
</reference>
<evidence type="ECO:0000313" key="6">
    <source>
        <dbReference type="Proteomes" id="UP001499959"/>
    </source>
</evidence>
<protein>
    <submittedName>
        <fullName evidence="5">Class I SAM-dependent methyltransferase</fullName>
    </submittedName>
</protein>
<keyword evidence="2 5" id="KW-0489">Methyltransferase</keyword>
<keyword evidence="3" id="KW-0808">Transferase</keyword>
<keyword evidence="6" id="KW-1185">Reference proteome</keyword>
<comment type="caution">
    <text evidence="5">The sequence shown here is derived from an EMBL/GenBank/DDBJ whole genome shotgun (WGS) entry which is preliminary data.</text>
</comment>
<dbReference type="CDD" id="cd02440">
    <property type="entry name" value="AdoMet_MTases"/>
    <property type="match status" value="1"/>
</dbReference>
<evidence type="ECO:0000256" key="2">
    <source>
        <dbReference type="ARBA" id="ARBA00022603"/>
    </source>
</evidence>
<dbReference type="SUPFAM" id="SSF53335">
    <property type="entry name" value="S-adenosyl-L-methionine-dependent methyltransferases"/>
    <property type="match status" value="1"/>
</dbReference>
<accession>A0ABP9BC41</accession>
<proteinExistence type="inferred from homology"/>
<dbReference type="PANTHER" id="PTHR44942">
    <property type="entry name" value="METHYLTRANSF_11 DOMAIN-CONTAINING PROTEIN"/>
    <property type="match status" value="1"/>
</dbReference>
<organism evidence="5 6">
    <name type="scientific">Lysobacter hankyongensis</name>
    <dbReference type="NCBI Taxonomy" id="1176535"/>
    <lineage>
        <taxon>Bacteria</taxon>
        <taxon>Pseudomonadati</taxon>
        <taxon>Pseudomonadota</taxon>
        <taxon>Gammaproteobacteria</taxon>
        <taxon>Lysobacterales</taxon>
        <taxon>Lysobacteraceae</taxon>
        <taxon>Lysobacter</taxon>
    </lineage>
</organism>
<feature type="domain" description="Methyltransferase type 11" evidence="4">
    <location>
        <begin position="56"/>
        <end position="143"/>
    </location>
</feature>
<evidence type="ECO:0000259" key="4">
    <source>
        <dbReference type="Pfam" id="PF08241"/>
    </source>
</evidence>
<comment type="similarity">
    <text evidence="1">Belongs to the methyltransferase superfamily.</text>
</comment>
<sequence length="264" mass="28406">MSGTGHPGPGDARSPDHFSDHFSAVAAQYASARPDYPQALFDWIADIAPAHGRVWEAGCGSGQATAGLASVFAEVFATDPSAQQIAQAPEIGNVRFAMEPAERCSLADASVDAVCVAQALHWFDRGAFFAECARVLRPGGVLVAWGYQDIEVPDALRDSVGAFAARIRDAWPAERHLVDRAYADIAFPFVAVEAAEPPPSDIAVAWPLLRMLDYFSSYSAVKRHREAHGVDPVAAHAWAIAQAWGDAGPVPLRWPLFVHARRKP</sequence>
<dbReference type="Pfam" id="PF08241">
    <property type="entry name" value="Methyltransf_11"/>
    <property type="match status" value="1"/>
</dbReference>
<dbReference type="InterPro" id="IPR051052">
    <property type="entry name" value="Diverse_substrate_MTase"/>
</dbReference>
<dbReference type="RefSeq" id="WP_345303040.1">
    <property type="nucleotide sequence ID" value="NZ_BAABJE010000009.1"/>
</dbReference>
<evidence type="ECO:0000256" key="3">
    <source>
        <dbReference type="ARBA" id="ARBA00022679"/>
    </source>
</evidence>
<dbReference type="Proteomes" id="UP001499959">
    <property type="component" value="Unassembled WGS sequence"/>
</dbReference>
<dbReference type="EMBL" id="BAABJE010000009">
    <property type="protein sequence ID" value="GAA4793365.1"/>
    <property type="molecule type" value="Genomic_DNA"/>
</dbReference>
<evidence type="ECO:0000256" key="1">
    <source>
        <dbReference type="ARBA" id="ARBA00008361"/>
    </source>
</evidence>
<dbReference type="Gene3D" id="1.10.10.2560">
    <property type="match status" value="1"/>
</dbReference>
<dbReference type="InterPro" id="IPR013216">
    <property type="entry name" value="Methyltransf_11"/>
</dbReference>
<dbReference type="PANTHER" id="PTHR44942:SF4">
    <property type="entry name" value="METHYLTRANSFERASE TYPE 11 DOMAIN-CONTAINING PROTEIN"/>
    <property type="match status" value="1"/>
</dbReference>
<name>A0ABP9BC41_9GAMM</name>